<sequence length="133" mass="14955">MVKKQRDDRKAVRVTCEKDKHFTQAQSVFLQCICVLCSRNIDNEQQRKKHQASNKKTHRGPCTRCSNYFDNGDENSHTFTIHGMYFAEAVAARFPEALELNGIDVAPADDDEQAAADEETAEFEGIDADEEGG</sequence>
<feature type="compositionally biased region" description="Acidic residues" evidence="1">
    <location>
        <begin position="107"/>
        <end position="133"/>
    </location>
</feature>
<dbReference type="GeneID" id="120283299"/>
<evidence type="ECO:0000313" key="2">
    <source>
        <dbReference type="Proteomes" id="UP001515500"/>
    </source>
</evidence>
<evidence type="ECO:0000313" key="3">
    <source>
        <dbReference type="RefSeq" id="XP_039145876.1"/>
    </source>
</evidence>
<name>A0AB40D439_DIOCR</name>
<dbReference type="Proteomes" id="UP001515500">
    <property type="component" value="Chromosome 19"/>
</dbReference>
<feature type="region of interest" description="Disordered" evidence="1">
    <location>
        <begin position="106"/>
        <end position="133"/>
    </location>
</feature>
<organism evidence="2 3">
    <name type="scientific">Dioscorea cayennensis subsp. rotundata</name>
    <name type="common">White Guinea yam</name>
    <name type="synonym">Dioscorea rotundata</name>
    <dbReference type="NCBI Taxonomy" id="55577"/>
    <lineage>
        <taxon>Eukaryota</taxon>
        <taxon>Viridiplantae</taxon>
        <taxon>Streptophyta</taxon>
        <taxon>Embryophyta</taxon>
        <taxon>Tracheophyta</taxon>
        <taxon>Spermatophyta</taxon>
        <taxon>Magnoliopsida</taxon>
        <taxon>Liliopsida</taxon>
        <taxon>Dioscoreales</taxon>
        <taxon>Dioscoreaceae</taxon>
        <taxon>Dioscorea</taxon>
    </lineage>
</organism>
<accession>A0AB40D439</accession>
<dbReference type="AlphaFoldDB" id="A0AB40D439"/>
<gene>
    <name evidence="3" type="primary">LOC120283299</name>
</gene>
<evidence type="ECO:0000256" key="1">
    <source>
        <dbReference type="SAM" id="MobiDB-lite"/>
    </source>
</evidence>
<proteinExistence type="predicted"/>
<reference evidence="3" key="1">
    <citation type="submission" date="2025-08" db="UniProtKB">
        <authorList>
            <consortium name="RefSeq"/>
        </authorList>
    </citation>
    <scope>IDENTIFICATION</scope>
</reference>
<keyword evidence="2" id="KW-1185">Reference proteome</keyword>
<dbReference type="RefSeq" id="XP_039145876.1">
    <property type="nucleotide sequence ID" value="XM_039289942.1"/>
</dbReference>
<protein>
    <submittedName>
        <fullName evidence="3">Uncharacterized protein LOC120283299</fullName>
    </submittedName>
</protein>